<proteinExistence type="predicted"/>
<accession>A0AAV3ZLM6</accession>
<name>A0AAV3ZLM6_9GAST</name>
<organism evidence="2 3">
    <name type="scientific">Plakobranchus ocellatus</name>
    <dbReference type="NCBI Taxonomy" id="259542"/>
    <lineage>
        <taxon>Eukaryota</taxon>
        <taxon>Metazoa</taxon>
        <taxon>Spiralia</taxon>
        <taxon>Lophotrochozoa</taxon>
        <taxon>Mollusca</taxon>
        <taxon>Gastropoda</taxon>
        <taxon>Heterobranchia</taxon>
        <taxon>Euthyneura</taxon>
        <taxon>Panpulmonata</taxon>
        <taxon>Sacoglossa</taxon>
        <taxon>Placobranchoidea</taxon>
        <taxon>Plakobranchidae</taxon>
        <taxon>Plakobranchus</taxon>
    </lineage>
</organism>
<feature type="region of interest" description="Disordered" evidence="1">
    <location>
        <begin position="13"/>
        <end position="67"/>
    </location>
</feature>
<evidence type="ECO:0000313" key="3">
    <source>
        <dbReference type="Proteomes" id="UP000735302"/>
    </source>
</evidence>
<sequence length="95" mass="11304">MMVLTIMIKNVDDKDDEDDDDYHHHHHHHHHNCNCNTDNNDKGEDEDSANDNNYAQSKRHHYTGTSELSVKTFNVNRSHTNNYNDILKWLIYCPR</sequence>
<keyword evidence="3" id="KW-1185">Reference proteome</keyword>
<evidence type="ECO:0000256" key="1">
    <source>
        <dbReference type="SAM" id="MobiDB-lite"/>
    </source>
</evidence>
<reference evidence="2 3" key="1">
    <citation type="journal article" date="2021" name="Elife">
        <title>Chloroplast acquisition without the gene transfer in kleptoplastic sea slugs, Plakobranchus ocellatus.</title>
        <authorList>
            <person name="Maeda T."/>
            <person name="Takahashi S."/>
            <person name="Yoshida T."/>
            <person name="Shimamura S."/>
            <person name="Takaki Y."/>
            <person name="Nagai Y."/>
            <person name="Toyoda A."/>
            <person name="Suzuki Y."/>
            <person name="Arimoto A."/>
            <person name="Ishii H."/>
            <person name="Satoh N."/>
            <person name="Nishiyama T."/>
            <person name="Hasebe M."/>
            <person name="Maruyama T."/>
            <person name="Minagawa J."/>
            <person name="Obokata J."/>
            <person name="Shigenobu S."/>
        </authorList>
    </citation>
    <scope>NUCLEOTIDE SEQUENCE [LARGE SCALE GENOMIC DNA]</scope>
</reference>
<dbReference type="AlphaFoldDB" id="A0AAV3ZLM6"/>
<dbReference type="EMBL" id="BLXT01002529">
    <property type="protein sequence ID" value="GFN95747.1"/>
    <property type="molecule type" value="Genomic_DNA"/>
</dbReference>
<comment type="caution">
    <text evidence="2">The sequence shown here is derived from an EMBL/GenBank/DDBJ whole genome shotgun (WGS) entry which is preliminary data.</text>
</comment>
<evidence type="ECO:0000313" key="2">
    <source>
        <dbReference type="EMBL" id="GFN95747.1"/>
    </source>
</evidence>
<gene>
    <name evidence="2" type="ORF">PoB_002225300</name>
</gene>
<dbReference type="Proteomes" id="UP000735302">
    <property type="component" value="Unassembled WGS sequence"/>
</dbReference>
<protein>
    <submittedName>
        <fullName evidence="2">Uncharacterized protein</fullName>
    </submittedName>
</protein>